<evidence type="ECO:0000313" key="3">
    <source>
        <dbReference type="Proteomes" id="UP001178507"/>
    </source>
</evidence>
<evidence type="ECO:0000313" key="2">
    <source>
        <dbReference type="EMBL" id="CAJ1374717.1"/>
    </source>
</evidence>
<dbReference type="AlphaFoldDB" id="A0AA36MPM2"/>
<dbReference type="EMBL" id="CAUJNA010000273">
    <property type="protein sequence ID" value="CAJ1374717.1"/>
    <property type="molecule type" value="Genomic_DNA"/>
</dbReference>
<feature type="non-terminal residue" evidence="2">
    <location>
        <position position="1"/>
    </location>
</feature>
<dbReference type="SUPFAM" id="SSF48403">
    <property type="entry name" value="Ankyrin repeat"/>
    <property type="match status" value="1"/>
</dbReference>
<reference evidence="2" key="1">
    <citation type="submission" date="2023-08" db="EMBL/GenBank/DDBJ databases">
        <authorList>
            <person name="Chen Y."/>
            <person name="Shah S."/>
            <person name="Dougan E. K."/>
            <person name="Thang M."/>
            <person name="Chan C."/>
        </authorList>
    </citation>
    <scope>NUCLEOTIDE SEQUENCE</scope>
</reference>
<gene>
    <name evidence="2" type="ORF">EVOR1521_LOCUS4194</name>
</gene>
<protein>
    <submittedName>
        <fullName evidence="2">Uncharacterized protein</fullName>
    </submittedName>
</protein>
<dbReference type="Proteomes" id="UP001178507">
    <property type="component" value="Unassembled WGS sequence"/>
</dbReference>
<proteinExistence type="predicted"/>
<feature type="region of interest" description="Disordered" evidence="1">
    <location>
        <begin position="1"/>
        <end position="68"/>
    </location>
</feature>
<organism evidence="2 3">
    <name type="scientific">Effrenium voratum</name>
    <dbReference type="NCBI Taxonomy" id="2562239"/>
    <lineage>
        <taxon>Eukaryota</taxon>
        <taxon>Sar</taxon>
        <taxon>Alveolata</taxon>
        <taxon>Dinophyceae</taxon>
        <taxon>Suessiales</taxon>
        <taxon>Symbiodiniaceae</taxon>
        <taxon>Effrenium</taxon>
    </lineage>
</organism>
<dbReference type="InterPro" id="IPR036770">
    <property type="entry name" value="Ankyrin_rpt-contain_sf"/>
</dbReference>
<sequence length="554" mass="62360">MDVHMHGSDPEAGVPVLSDGTDSAHLRPQAGAASASVSPHAAGLREPLLPSASNDDMDSGNEAPSGELRRRALQRMTWRRTSPFSCELLTDCVVPCTKVDFFQRYKLRGSPELFRIEEAAGKRKPREVQEILQSLVPQQGDTVDFWEATYVPFPNTKIKIHAAHLAASLGSKEVLEWLQEHCSPDVLCYQSIIETTKEDNGRKQSECKMHYTPLLAALFMSQVETAIWIVEKAPATATIPNADGMSPLHIIAWTGLPSIPEETRFSALERIATTLVASKADLLQTVSSLKQRKDDFASRVRNKTALEIAVGPKSSFPKQMLHLLTQSYHFPTKSRLFIEVNLIAKANPYAAVQLLGKIQERAPNQVQESLRAEVMSYVRDASSDRHMKMFVETLKMSPIAGANLLGLLVGEPRVVDPQRYDLPLYTVLPNREMICTYQPVEGGTDDQPIWKNIGTEAEPRPVWHREFRRDLPSDPLLHTDVYEVKVKVLYLPGILNLKVVSILSLVWNNWDNMKVFSKMPIRAVIAGMWHRHVDLWRFCMFWLFLLPLGIESNK</sequence>
<dbReference type="Gene3D" id="1.25.40.20">
    <property type="entry name" value="Ankyrin repeat-containing domain"/>
    <property type="match status" value="1"/>
</dbReference>
<name>A0AA36MPM2_9DINO</name>
<keyword evidence="3" id="KW-1185">Reference proteome</keyword>
<evidence type="ECO:0000256" key="1">
    <source>
        <dbReference type="SAM" id="MobiDB-lite"/>
    </source>
</evidence>
<comment type="caution">
    <text evidence="2">The sequence shown here is derived from an EMBL/GenBank/DDBJ whole genome shotgun (WGS) entry which is preliminary data.</text>
</comment>
<accession>A0AA36MPM2</accession>